<dbReference type="AlphaFoldDB" id="A0A3R7DIT2"/>
<gene>
    <name evidence="2" type="ORF">CSKR_104907</name>
</gene>
<sequence>MCPISGSPSKETAMTSAPELAGTGLHVMAITAMLFDLPLLVSVLRVVARKEPFEEFGRLAYGARGQARATYGTFQHTPTLLIRCSHQTQTVLRRNRWPNTESLLASSARRSHVSHPYSNVDRTAALSDPRRAISFAYSIYVSECRGNTLTPQALEAYTESSVIVSMTKLKRKGERRQPCLTPLDVVNSVESFLARLSSVAKSFSISRAFDSHQSSRSVLGLFTIWCLRDMRVPSYSFPAGIAFLASVRSSDLDNIQWSCGRIGEVRQTALNAASIAPFTFFHSSSTACQTARQNYLDYLILSALPRRQIQEELCRLRTRYLWANAPGVLRPHRHQRLIAKVFRRHSNIRGSWHTVPQRGSIINGYTFAPDTATVPDGRESQRQLSGQGTQPLSAAGSSVAVPESRPLSLVVSLTAAFPVSVDIGYGCFPEQKLSPSPELSMSTRALGLSLGTSVFGV</sequence>
<feature type="compositionally biased region" description="Polar residues" evidence="1">
    <location>
        <begin position="382"/>
        <end position="396"/>
    </location>
</feature>
<dbReference type="InParanoid" id="A0A3R7DIT2"/>
<protein>
    <submittedName>
        <fullName evidence="2">Uncharacterized protein</fullName>
    </submittedName>
</protein>
<feature type="region of interest" description="Disordered" evidence="1">
    <location>
        <begin position="372"/>
        <end position="398"/>
    </location>
</feature>
<reference evidence="2 3" key="2">
    <citation type="journal article" date="2021" name="Genomics">
        <title>High-quality reference genome for Clonorchis sinensis.</title>
        <authorList>
            <person name="Young N.D."/>
            <person name="Stroehlein A.J."/>
            <person name="Kinkar L."/>
            <person name="Wang T."/>
            <person name="Sohn W.M."/>
            <person name="Chang B.C.H."/>
            <person name="Kaur P."/>
            <person name="Weisz D."/>
            <person name="Dudchenko O."/>
            <person name="Aiden E.L."/>
            <person name="Korhonen P.K."/>
            <person name="Gasser R.B."/>
        </authorList>
    </citation>
    <scope>NUCLEOTIDE SEQUENCE [LARGE SCALE GENOMIC DNA]</scope>
    <source>
        <strain evidence="2">Cs-k2</strain>
    </source>
</reference>
<reference evidence="2 3" key="1">
    <citation type="journal article" date="2018" name="Biotechnol. Adv.">
        <title>Improved genomic resources and new bioinformatic workflow for the carcinogenic parasite Clonorchis sinensis: Biotechnological implications.</title>
        <authorList>
            <person name="Wang D."/>
            <person name="Korhonen P.K."/>
            <person name="Gasser R.B."/>
            <person name="Young N.D."/>
        </authorList>
    </citation>
    <scope>NUCLEOTIDE SEQUENCE [LARGE SCALE GENOMIC DNA]</scope>
    <source>
        <strain evidence="2">Cs-k2</strain>
    </source>
</reference>
<evidence type="ECO:0000313" key="2">
    <source>
        <dbReference type="EMBL" id="KAG5454721.1"/>
    </source>
</evidence>
<proteinExistence type="predicted"/>
<dbReference type="Proteomes" id="UP000286415">
    <property type="component" value="Unassembled WGS sequence"/>
</dbReference>
<organism evidence="2 3">
    <name type="scientific">Clonorchis sinensis</name>
    <name type="common">Chinese liver fluke</name>
    <dbReference type="NCBI Taxonomy" id="79923"/>
    <lineage>
        <taxon>Eukaryota</taxon>
        <taxon>Metazoa</taxon>
        <taxon>Spiralia</taxon>
        <taxon>Lophotrochozoa</taxon>
        <taxon>Platyhelminthes</taxon>
        <taxon>Trematoda</taxon>
        <taxon>Digenea</taxon>
        <taxon>Opisthorchiida</taxon>
        <taxon>Opisthorchiata</taxon>
        <taxon>Opisthorchiidae</taxon>
        <taxon>Clonorchis</taxon>
    </lineage>
</organism>
<comment type="caution">
    <text evidence="2">The sequence shown here is derived from an EMBL/GenBank/DDBJ whole genome shotgun (WGS) entry which is preliminary data.</text>
</comment>
<accession>A0A3R7DIT2</accession>
<dbReference type="EMBL" id="NIRI02000005">
    <property type="protein sequence ID" value="KAG5454721.1"/>
    <property type="molecule type" value="Genomic_DNA"/>
</dbReference>
<name>A0A3R7DIT2_CLOSI</name>
<evidence type="ECO:0000313" key="3">
    <source>
        <dbReference type="Proteomes" id="UP000286415"/>
    </source>
</evidence>
<keyword evidence="3" id="KW-1185">Reference proteome</keyword>
<evidence type="ECO:0000256" key="1">
    <source>
        <dbReference type="SAM" id="MobiDB-lite"/>
    </source>
</evidence>